<evidence type="ECO:0000256" key="6">
    <source>
        <dbReference type="SAM" id="MobiDB-lite"/>
    </source>
</evidence>
<evidence type="ECO:0008006" key="8">
    <source>
        <dbReference type="Google" id="ProtNLM"/>
    </source>
</evidence>
<protein>
    <recommendedName>
        <fullName evidence="8">Protein kinase domain-containing protein</fullName>
    </recommendedName>
</protein>
<keyword evidence="2" id="KW-0808">Transferase</keyword>
<keyword evidence="3" id="KW-0547">Nucleotide-binding</keyword>
<dbReference type="PANTHER" id="PTHR24349">
    <property type="entry name" value="SERINE/THREONINE-PROTEIN KINASE"/>
    <property type="match status" value="1"/>
</dbReference>
<evidence type="ECO:0000256" key="4">
    <source>
        <dbReference type="ARBA" id="ARBA00022777"/>
    </source>
</evidence>
<dbReference type="SUPFAM" id="SSF56112">
    <property type="entry name" value="Protein kinase-like (PK-like)"/>
    <property type="match status" value="1"/>
</dbReference>
<dbReference type="InterPro" id="IPR011009">
    <property type="entry name" value="Kinase-like_dom_sf"/>
</dbReference>
<evidence type="ECO:0000256" key="2">
    <source>
        <dbReference type="ARBA" id="ARBA00022679"/>
    </source>
</evidence>
<evidence type="ECO:0000256" key="1">
    <source>
        <dbReference type="ARBA" id="ARBA00022527"/>
    </source>
</evidence>
<evidence type="ECO:0000256" key="5">
    <source>
        <dbReference type="ARBA" id="ARBA00022840"/>
    </source>
</evidence>
<reference evidence="7" key="1">
    <citation type="submission" date="2021-01" db="EMBL/GenBank/DDBJ databases">
        <authorList>
            <person name="Corre E."/>
            <person name="Pelletier E."/>
            <person name="Niang G."/>
            <person name="Scheremetjew M."/>
            <person name="Finn R."/>
            <person name="Kale V."/>
            <person name="Holt S."/>
            <person name="Cochrane G."/>
            <person name="Meng A."/>
            <person name="Brown T."/>
            <person name="Cohen L."/>
        </authorList>
    </citation>
    <scope>NUCLEOTIDE SEQUENCE</scope>
    <source>
        <strain evidence="7">CCMP125</strain>
    </source>
</reference>
<proteinExistence type="predicted"/>
<feature type="compositionally biased region" description="Basic residues" evidence="6">
    <location>
        <begin position="154"/>
        <end position="175"/>
    </location>
</feature>
<sequence>MFRKIVAGKYDFNKEDWEGVSDDARDLVKRLLVLDPDGRMTAKQAVRHRWLKASRDSLSLINLQNTSQRLKTFNARMKLRSAVIAIDWVASLKRMSWFSSRNLSDDASVGSAASHGSARLLAVAALSKRREGDDDEEDGFKLGASNHGKNSSGKSHREKLSKSKKSSKSKKKTDI</sequence>
<keyword evidence="5" id="KW-0067">ATP-binding</keyword>
<dbReference type="InterPro" id="IPR050205">
    <property type="entry name" value="CDPK_Ser/Thr_kinases"/>
</dbReference>
<evidence type="ECO:0000313" key="7">
    <source>
        <dbReference type="EMBL" id="CAD9958271.1"/>
    </source>
</evidence>
<dbReference type="EMBL" id="HBHT01012936">
    <property type="protein sequence ID" value="CAD9958271.1"/>
    <property type="molecule type" value="Transcribed_RNA"/>
</dbReference>
<accession>A0A7S2Y836</accession>
<evidence type="ECO:0000256" key="3">
    <source>
        <dbReference type="ARBA" id="ARBA00022741"/>
    </source>
</evidence>
<dbReference type="GO" id="GO:0005524">
    <property type="term" value="F:ATP binding"/>
    <property type="evidence" value="ECO:0007669"/>
    <property type="project" value="UniProtKB-KW"/>
</dbReference>
<name>A0A7S2Y836_9STRA</name>
<keyword evidence="1" id="KW-0723">Serine/threonine-protein kinase</keyword>
<feature type="region of interest" description="Disordered" evidence="6">
    <location>
        <begin position="129"/>
        <end position="175"/>
    </location>
</feature>
<keyword evidence="4" id="KW-0418">Kinase</keyword>
<dbReference type="Gene3D" id="1.10.510.10">
    <property type="entry name" value="Transferase(Phosphotransferase) domain 1"/>
    <property type="match status" value="1"/>
</dbReference>
<organism evidence="7">
    <name type="scientific">Entomoneis paludosa</name>
    <dbReference type="NCBI Taxonomy" id="265537"/>
    <lineage>
        <taxon>Eukaryota</taxon>
        <taxon>Sar</taxon>
        <taxon>Stramenopiles</taxon>
        <taxon>Ochrophyta</taxon>
        <taxon>Bacillariophyta</taxon>
        <taxon>Bacillariophyceae</taxon>
        <taxon>Bacillariophycidae</taxon>
        <taxon>Entomoneidaceae</taxon>
        <taxon>Entomoneis</taxon>
    </lineage>
</organism>
<gene>
    <name evidence="7" type="ORF">APAL1065_LOCUS8657</name>
</gene>
<dbReference type="AlphaFoldDB" id="A0A7S2Y836"/>
<dbReference type="GO" id="GO:0004674">
    <property type="term" value="F:protein serine/threonine kinase activity"/>
    <property type="evidence" value="ECO:0007669"/>
    <property type="project" value="UniProtKB-KW"/>
</dbReference>